<evidence type="ECO:0000313" key="6">
    <source>
        <dbReference type="EMBL" id="TWU58596.1"/>
    </source>
</evidence>
<dbReference type="RefSeq" id="WP_146455604.1">
    <property type="nucleotide sequence ID" value="NZ_SJPW01000002.1"/>
</dbReference>
<feature type="domain" description="Sulfatase N-terminal" evidence="5">
    <location>
        <begin position="27"/>
        <end position="342"/>
    </location>
</feature>
<keyword evidence="4" id="KW-0732">Signal</keyword>
<evidence type="ECO:0000256" key="2">
    <source>
        <dbReference type="ARBA" id="ARBA00022801"/>
    </source>
</evidence>
<keyword evidence="2 6" id="KW-0378">Hydrolase</keyword>
<keyword evidence="7" id="KW-1185">Reference proteome</keyword>
<dbReference type="Pfam" id="PF00884">
    <property type="entry name" value="Sulfatase"/>
    <property type="match status" value="1"/>
</dbReference>
<reference evidence="6 7" key="1">
    <citation type="submission" date="2019-02" db="EMBL/GenBank/DDBJ databases">
        <title>Deep-cultivation of Planctomycetes and their phenomic and genomic characterization uncovers novel biology.</title>
        <authorList>
            <person name="Wiegand S."/>
            <person name="Jogler M."/>
            <person name="Boedeker C."/>
            <person name="Pinto D."/>
            <person name="Vollmers J."/>
            <person name="Rivas-Marin E."/>
            <person name="Kohn T."/>
            <person name="Peeters S.H."/>
            <person name="Heuer A."/>
            <person name="Rast P."/>
            <person name="Oberbeckmann S."/>
            <person name="Bunk B."/>
            <person name="Jeske O."/>
            <person name="Meyerdierks A."/>
            <person name="Storesund J.E."/>
            <person name="Kallscheuer N."/>
            <person name="Luecker S."/>
            <person name="Lage O.M."/>
            <person name="Pohl T."/>
            <person name="Merkel B.J."/>
            <person name="Hornburger P."/>
            <person name="Mueller R.-W."/>
            <person name="Bruemmer F."/>
            <person name="Labrenz M."/>
            <person name="Spormann A.M."/>
            <person name="Op Den Camp H."/>
            <person name="Overmann J."/>
            <person name="Amann R."/>
            <person name="Jetten M.S.M."/>
            <person name="Mascher T."/>
            <person name="Medema M.H."/>
            <person name="Devos D.P."/>
            <person name="Kaster A.-K."/>
            <person name="Ovreas L."/>
            <person name="Rohde M."/>
            <person name="Galperin M.Y."/>
            <person name="Jogler C."/>
        </authorList>
    </citation>
    <scope>NUCLEOTIDE SEQUENCE [LARGE SCALE GENOMIC DNA]</scope>
    <source>
        <strain evidence="6 7">Poly51</strain>
    </source>
</reference>
<feature type="region of interest" description="Disordered" evidence="3">
    <location>
        <begin position="475"/>
        <end position="510"/>
    </location>
</feature>
<evidence type="ECO:0000256" key="4">
    <source>
        <dbReference type="SAM" id="SignalP"/>
    </source>
</evidence>
<dbReference type="PANTHER" id="PTHR42693:SF53">
    <property type="entry name" value="ENDO-4-O-SULFATASE"/>
    <property type="match status" value="1"/>
</dbReference>
<evidence type="ECO:0000256" key="1">
    <source>
        <dbReference type="ARBA" id="ARBA00008779"/>
    </source>
</evidence>
<evidence type="ECO:0000313" key="7">
    <source>
        <dbReference type="Proteomes" id="UP000318288"/>
    </source>
</evidence>
<feature type="chain" id="PRO_5023025741" evidence="4">
    <location>
        <begin position="21"/>
        <end position="510"/>
    </location>
</feature>
<dbReference type="InterPro" id="IPR000917">
    <property type="entry name" value="Sulfatase_N"/>
</dbReference>
<comment type="caution">
    <text evidence="6">The sequence shown here is derived from an EMBL/GenBank/DDBJ whole genome shotgun (WGS) entry which is preliminary data.</text>
</comment>
<dbReference type="EC" id="3.1.6.1" evidence="6"/>
<dbReference type="EMBL" id="SJPW01000002">
    <property type="protein sequence ID" value="TWU58596.1"/>
    <property type="molecule type" value="Genomic_DNA"/>
</dbReference>
<dbReference type="InterPro" id="IPR017850">
    <property type="entry name" value="Alkaline_phosphatase_core_sf"/>
</dbReference>
<dbReference type="GO" id="GO:0004065">
    <property type="term" value="F:arylsulfatase activity"/>
    <property type="evidence" value="ECO:0007669"/>
    <property type="project" value="UniProtKB-EC"/>
</dbReference>
<protein>
    <submittedName>
        <fullName evidence="6">Arylsulfatase</fullName>
        <ecNumber evidence="6">3.1.6.1</ecNumber>
    </submittedName>
</protein>
<dbReference type="AlphaFoldDB" id="A0A5C6FEQ5"/>
<sequence precursor="true">MNKFLSAFSLLIVAASVAIADTPPAKPNIIIVMPDDLAYGDYGCLGNPILKTPSVDAFMKESLLFTQFHVSPTCSPCRAALMSGRHEFKNGVTHTILERERMSLATITMPQMLKTAGYTTGIFGKWHLGDEEAYRPESRGFDEVYIHGAGGIGQTFPGSCGDAPGNTNINPTLWHNGTFVKTEGYCTDLFFEQSIKWIDAKRQGDQPFFAYVSLNAAHGPHVVPDEYCANYAGKPNISDDLAKYLGMVENIDTNFGKLLAKLKHWNIEDNTLVIYIGTDNGGGISRRIFNSGLNGGKNSVTQGGTLSPTFFRWPAGGIPAGEKCDALSAHLDLYTTLAEIVGATLTPAMQEQAEGRSLVPLLKNPSAQWTDRTLVHHTGRWKKGTVAESKYSKAAIQNSRFSLVENTALYDLKADPGETKNVIDQHPEIVTQLRAAYDAWWNDIQPLMVNEDVMPVKINPFQELYFKQFGGSPSEKDLAKMSGQPQPNSSEKPSRAAQRRKAREQAKAQQ</sequence>
<evidence type="ECO:0000259" key="5">
    <source>
        <dbReference type="Pfam" id="PF00884"/>
    </source>
</evidence>
<dbReference type="SUPFAM" id="SSF53649">
    <property type="entry name" value="Alkaline phosphatase-like"/>
    <property type="match status" value="1"/>
</dbReference>
<comment type="similarity">
    <text evidence="1">Belongs to the sulfatase family.</text>
</comment>
<dbReference type="CDD" id="cd16146">
    <property type="entry name" value="ARS_like"/>
    <property type="match status" value="1"/>
</dbReference>
<dbReference type="InterPro" id="IPR050738">
    <property type="entry name" value="Sulfatase"/>
</dbReference>
<name>A0A5C6FEQ5_9BACT</name>
<accession>A0A5C6FEQ5</accession>
<organism evidence="6 7">
    <name type="scientific">Rubripirellula tenax</name>
    <dbReference type="NCBI Taxonomy" id="2528015"/>
    <lineage>
        <taxon>Bacteria</taxon>
        <taxon>Pseudomonadati</taxon>
        <taxon>Planctomycetota</taxon>
        <taxon>Planctomycetia</taxon>
        <taxon>Pirellulales</taxon>
        <taxon>Pirellulaceae</taxon>
        <taxon>Rubripirellula</taxon>
    </lineage>
</organism>
<dbReference type="Gene3D" id="3.40.720.10">
    <property type="entry name" value="Alkaline Phosphatase, subunit A"/>
    <property type="match status" value="1"/>
</dbReference>
<dbReference type="OrthoDB" id="9783154at2"/>
<gene>
    <name evidence="6" type="primary">atsA_22</name>
    <name evidence="6" type="ORF">Poly51_13750</name>
</gene>
<dbReference type="Proteomes" id="UP000318288">
    <property type="component" value="Unassembled WGS sequence"/>
</dbReference>
<evidence type="ECO:0000256" key="3">
    <source>
        <dbReference type="SAM" id="MobiDB-lite"/>
    </source>
</evidence>
<proteinExistence type="inferred from homology"/>
<dbReference type="Gene3D" id="3.30.1120.10">
    <property type="match status" value="1"/>
</dbReference>
<dbReference type="PANTHER" id="PTHR42693">
    <property type="entry name" value="ARYLSULFATASE FAMILY MEMBER"/>
    <property type="match status" value="1"/>
</dbReference>
<feature type="signal peptide" evidence="4">
    <location>
        <begin position="1"/>
        <end position="20"/>
    </location>
</feature>